<accession>A0AAV9VWP5</accession>
<feature type="region of interest" description="Disordered" evidence="1">
    <location>
        <begin position="110"/>
        <end position="142"/>
    </location>
</feature>
<evidence type="ECO:0000256" key="1">
    <source>
        <dbReference type="SAM" id="MobiDB-lite"/>
    </source>
</evidence>
<evidence type="ECO:0000313" key="2">
    <source>
        <dbReference type="EMBL" id="KAK6497552.1"/>
    </source>
</evidence>
<dbReference type="AlphaFoldDB" id="A0AAV9VWP5"/>
<proteinExistence type="predicted"/>
<keyword evidence="3" id="KW-1185">Reference proteome</keyword>
<dbReference type="Proteomes" id="UP001370758">
    <property type="component" value="Unassembled WGS sequence"/>
</dbReference>
<sequence length="289" mass="32476">MHNACGNPTDPKPPFIIHPHPIFIQTRLHPSTSPKMTTPSACSTCQTLLQNLPSTPDLNEKTPDEKTAEISPPNYKSECCGRYVCYICISKNPRFITYCPFCPIKRPQVDQDTDREIKSEEPPPYTLSKVPSYPPPYSSDAPRTIDPSDSLIHYLLPSDSVISISFQYSIPSGVIRSHNRLYSDSLLAGRNYILIPRDQYSGPSLSPNPVQSEGESTLKRFQIRTKCIEYDIAKLYLNESGWDLEKAVEKWTADERWEALNGGMSSRVKVGKARSSKTGSVGLRKGFFR</sequence>
<name>A0AAV9VWP5_9PEZI</name>
<comment type="caution">
    <text evidence="2">The sequence shown here is derived from an EMBL/GenBank/DDBJ whole genome shotgun (WGS) entry which is preliminary data.</text>
</comment>
<reference evidence="2 3" key="1">
    <citation type="submission" date="2023-08" db="EMBL/GenBank/DDBJ databases">
        <authorList>
            <person name="Palmer J.M."/>
        </authorList>
    </citation>
    <scope>NUCLEOTIDE SEQUENCE [LARGE SCALE GENOMIC DNA]</scope>
    <source>
        <strain evidence="2 3">TWF481</strain>
    </source>
</reference>
<evidence type="ECO:0000313" key="3">
    <source>
        <dbReference type="Proteomes" id="UP001370758"/>
    </source>
</evidence>
<dbReference type="EMBL" id="JAVHJL010000009">
    <property type="protein sequence ID" value="KAK6497552.1"/>
    <property type="molecule type" value="Genomic_DNA"/>
</dbReference>
<feature type="compositionally biased region" description="Basic and acidic residues" evidence="1">
    <location>
        <begin position="110"/>
        <end position="121"/>
    </location>
</feature>
<organism evidence="2 3">
    <name type="scientific">Arthrobotrys musiformis</name>
    <dbReference type="NCBI Taxonomy" id="47236"/>
    <lineage>
        <taxon>Eukaryota</taxon>
        <taxon>Fungi</taxon>
        <taxon>Dikarya</taxon>
        <taxon>Ascomycota</taxon>
        <taxon>Pezizomycotina</taxon>
        <taxon>Orbiliomycetes</taxon>
        <taxon>Orbiliales</taxon>
        <taxon>Orbiliaceae</taxon>
        <taxon>Arthrobotrys</taxon>
    </lineage>
</organism>
<protein>
    <recommendedName>
        <fullName evidence="4">LysM domain-containing protein</fullName>
    </recommendedName>
</protein>
<evidence type="ECO:0008006" key="4">
    <source>
        <dbReference type="Google" id="ProtNLM"/>
    </source>
</evidence>
<gene>
    <name evidence="2" type="ORF">TWF481_011957</name>
</gene>